<dbReference type="PANTHER" id="PTHR12215">
    <property type="entry name" value="PHOSPHOPANTETHEINE TRANSFERASE"/>
    <property type="match status" value="1"/>
</dbReference>
<dbReference type="RefSeq" id="WP_033083618.1">
    <property type="nucleotide sequence ID" value="NZ_JQEC01000051.1"/>
</dbReference>
<dbReference type="PANTHER" id="PTHR12215:SF10">
    <property type="entry name" value="L-AMINOADIPATE-SEMIALDEHYDE DEHYDROGENASE-PHOSPHOPANTETHEINYL TRANSFERASE"/>
    <property type="match status" value="1"/>
</dbReference>
<reference evidence="8 9" key="1">
    <citation type="submission" date="2014-08" db="EMBL/GenBank/DDBJ databases">
        <title>Genomic and Phenotypic Diversity of Colwellia psychrerythraea strains from Disparate Marine Basins.</title>
        <authorList>
            <person name="Techtmann S.M."/>
            <person name="Stelling S.C."/>
            <person name="Utturkar S.M."/>
            <person name="Alshibli N."/>
            <person name="Harris A."/>
            <person name="Brown S.D."/>
            <person name="Hazen T.C."/>
        </authorList>
    </citation>
    <scope>NUCLEOTIDE SEQUENCE [LARGE SCALE GENOMIC DNA]</scope>
    <source>
        <strain evidence="8 9">GAB14E</strain>
    </source>
</reference>
<accession>A0A099KGB9</accession>
<keyword evidence="5" id="KW-0460">Magnesium</keyword>
<dbReference type="GO" id="GO:0019878">
    <property type="term" value="P:lysine biosynthetic process via aminoadipic acid"/>
    <property type="evidence" value="ECO:0007669"/>
    <property type="project" value="TreeGrafter"/>
</dbReference>
<keyword evidence="3 8" id="KW-0808">Transferase</keyword>
<dbReference type="EMBL" id="JQEC01000051">
    <property type="protein sequence ID" value="KGJ89834.1"/>
    <property type="molecule type" value="Genomic_DNA"/>
</dbReference>
<dbReference type="Proteomes" id="UP000029868">
    <property type="component" value="Unassembled WGS sequence"/>
</dbReference>
<evidence type="ECO:0000259" key="7">
    <source>
        <dbReference type="Pfam" id="PF22624"/>
    </source>
</evidence>
<dbReference type="InterPro" id="IPR008278">
    <property type="entry name" value="4-PPantetheinyl_Trfase_dom"/>
</dbReference>
<dbReference type="GO" id="GO:0000287">
    <property type="term" value="F:magnesium ion binding"/>
    <property type="evidence" value="ECO:0007669"/>
    <property type="project" value="InterPro"/>
</dbReference>
<evidence type="ECO:0000259" key="6">
    <source>
        <dbReference type="Pfam" id="PF01648"/>
    </source>
</evidence>
<comment type="caution">
    <text evidence="8">The sequence shown here is derived from an EMBL/GenBank/DDBJ whole genome shotgun (WGS) entry which is preliminary data.</text>
</comment>
<sequence>MTSFSKTDHATRSKQKLTLANNEIHLWMTKPEELLGNDELLSTYVTLLTSKETAKQQRYKFAEDRHDALITRAFIRDLLSYYADIAPQDWQFEKGEKDKPEIVNCPLPLRFNISHTKNLIICAVTLEDDIGCDVENIGRSNDVLAIAERYFSPKESDELFALPSDQQRNRFFDYWTLKESYIKAWGLGLAIPLKDFSFNISDTECNHKEVFTIKQNISLSFAKHRVDEPQIWRSWLVYPTTAIDEKQEHRIAISLRSKKSGSKNDNQKTDYQLRFFNSLPLLGYQEM</sequence>
<dbReference type="InterPro" id="IPR037143">
    <property type="entry name" value="4-PPantetheinyl_Trfase_dom_sf"/>
</dbReference>
<organism evidence="8 9">
    <name type="scientific">Colwellia psychrerythraea</name>
    <name type="common">Vibrio psychroerythus</name>
    <dbReference type="NCBI Taxonomy" id="28229"/>
    <lineage>
        <taxon>Bacteria</taxon>
        <taxon>Pseudomonadati</taxon>
        <taxon>Pseudomonadota</taxon>
        <taxon>Gammaproteobacteria</taxon>
        <taxon>Alteromonadales</taxon>
        <taxon>Colwelliaceae</taxon>
        <taxon>Colwellia</taxon>
    </lineage>
</organism>
<dbReference type="InterPro" id="IPR055066">
    <property type="entry name" value="AASDHPPT_N"/>
</dbReference>
<dbReference type="InterPro" id="IPR004568">
    <property type="entry name" value="Ppantetheine-prot_Trfase_dom"/>
</dbReference>
<name>A0A099KGB9_COLPS</name>
<evidence type="ECO:0000256" key="1">
    <source>
        <dbReference type="ARBA" id="ARBA00001946"/>
    </source>
</evidence>
<feature type="domain" description="4'-phosphopantetheinyl transferase N-terminal" evidence="7">
    <location>
        <begin position="41"/>
        <end position="123"/>
    </location>
</feature>
<dbReference type="InterPro" id="IPR050559">
    <property type="entry name" value="P-Pant_transferase_sf"/>
</dbReference>
<protein>
    <submittedName>
        <fullName evidence="8">Phosphopantetheine-protein transferase</fullName>
    </submittedName>
</protein>
<comment type="cofactor">
    <cofactor evidence="1">
        <name>Mg(2+)</name>
        <dbReference type="ChEBI" id="CHEBI:18420"/>
    </cofactor>
</comment>
<dbReference type="SUPFAM" id="SSF56214">
    <property type="entry name" value="4'-phosphopantetheinyl transferase"/>
    <property type="match status" value="2"/>
</dbReference>
<gene>
    <name evidence="8" type="ORF">GAB14E_3712</name>
</gene>
<comment type="similarity">
    <text evidence="2">Belongs to the P-Pant transferase superfamily. Gsp/Sfp/HetI/AcpT family.</text>
</comment>
<dbReference type="NCBIfam" id="TIGR00556">
    <property type="entry name" value="pantethn_trn"/>
    <property type="match status" value="1"/>
</dbReference>
<evidence type="ECO:0000256" key="3">
    <source>
        <dbReference type="ARBA" id="ARBA00022679"/>
    </source>
</evidence>
<proteinExistence type="inferred from homology"/>
<dbReference type="Pfam" id="PF22624">
    <property type="entry name" value="AASDHPPT_N"/>
    <property type="match status" value="1"/>
</dbReference>
<dbReference type="PATRIC" id="fig|28229.3.peg.3633"/>
<dbReference type="GO" id="GO:0005829">
    <property type="term" value="C:cytosol"/>
    <property type="evidence" value="ECO:0007669"/>
    <property type="project" value="TreeGrafter"/>
</dbReference>
<dbReference type="Gene3D" id="3.90.470.20">
    <property type="entry name" value="4'-phosphopantetheinyl transferase domain"/>
    <property type="match status" value="2"/>
</dbReference>
<evidence type="ECO:0000256" key="2">
    <source>
        <dbReference type="ARBA" id="ARBA00010990"/>
    </source>
</evidence>
<evidence type="ECO:0000313" key="9">
    <source>
        <dbReference type="Proteomes" id="UP000029868"/>
    </source>
</evidence>
<dbReference type="GO" id="GO:0006633">
    <property type="term" value="P:fatty acid biosynthetic process"/>
    <property type="evidence" value="ECO:0007669"/>
    <property type="project" value="InterPro"/>
</dbReference>
<dbReference type="Pfam" id="PF01648">
    <property type="entry name" value="ACPS"/>
    <property type="match status" value="1"/>
</dbReference>
<dbReference type="OrthoDB" id="9808281at2"/>
<dbReference type="AlphaFoldDB" id="A0A099KGB9"/>
<keyword evidence="4" id="KW-0479">Metal-binding</keyword>
<evidence type="ECO:0000256" key="4">
    <source>
        <dbReference type="ARBA" id="ARBA00022723"/>
    </source>
</evidence>
<evidence type="ECO:0000256" key="5">
    <source>
        <dbReference type="ARBA" id="ARBA00022842"/>
    </source>
</evidence>
<feature type="domain" description="4'-phosphopantetheinyl transferase" evidence="6">
    <location>
        <begin position="130"/>
        <end position="222"/>
    </location>
</feature>
<evidence type="ECO:0000313" key="8">
    <source>
        <dbReference type="EMBL" id="KGJ89834.1"/>
    </source>
</evidence>
<dbReference type="GO" id="GO:0008897">
    <property type="term" value="F:holo-[acyl-carrier-protein] synthase activity"/>
    <property type="evidence" value="ECO:0007669"/>
    <property type="project" value="InterPro"/>
</dbReference>